<dbReference type="PANTHER" id="PTHR13774:SF17">
    <property type="entry name" value="PHENAZINE BIOSYNTHESIS-LIKE DOMAIN-CONTAINING PROTEIN"/>
    <property type="match status" value="1"/>
</dbReference>
<proteinExistence type="inferred from homology"/>
<evidence type="ECO:0000313" key="3">
    <source>
        <dbReference type="EMBL" id="TFZ82223.1"/>
    </source>
</evidence>
<evidence type="ECO:0000313" key="4">
    <source>
        <dbReference type="Proteomes" id="UP000297890"/>
    </source>
</evidence>
<dbReference type="SUPFAM" id="SSF54506">
    <property type="entry name" value="Diaminopimelate epimerase-like"/>
    <property type="match status" value="1"/>
</dbReference>
<evidence type="ECO:0000256" key="2">
    <source>
        <dbReference type="ARBA" id="ARBA00023235"/>
    </source>
</evidence>
<evidence type="ECO:0000256" key="1">
    <source>
        <dbReference type="ARBA" id="ARBA00008270"/>
    </source>
</evidence>
<dbReference type="AlphaFoldDB" id="A0A4Z0F7F0"/>
<dbReference type="PIRSF" id="PIRSF016184">
    <property type="entry name" value="PhzC_PhzF"/>
    <property type="match status" value="1"/>
</dbReference>
<gene>
    <name evidence="3" type="ORF">E4680_09425</name>
</gene>
<dbReference type="InterPro" id="IPR003719">
    <property type="entry name" value="Phenazine_PhzF-like"/>
</dbReference>
<organism evidence="3 4">
    <name type="scientific">Candidatus Macondimonas diazotrophica</name>
    <dbReference type="NCBI Taxonomy" id="2305248"/>
    <lineage>
        <taxon>Bacteria</taxon>
        <taxon>Pseudomonadati</taxon>
        <taxon>Pseudomonadota</taxon>
        <taxon>Gammaproteobacteria</taxon>
        <taxon>Chromatiales</taxon>
        <taxon>Ectothiorhodospiraceae</taxon>
        <taxon>Candidatus Macondimonas</taxon>
    </lineage>
</organism>
<sequence length="263" mass="28389">MSIAIFHVDAFADQPFAGNPAGVCLLDGLRAAGWMQSLAAELNLSDTAFLWLRPDRDWDLRWFTPRVEVALCGHATLACAHVLWHERNHETRPLRFHTASGLLTANLGTDAIHLDLPADSPIAVSPVPDVAAALGRSPAWLGRQRSGYLAVFDEAQQVRDLTPNFAALAALDADSVIVTAPSDRGDHDFVSRFFAPRNGVPEDPVTGSAHCALGVYWAERLGQSRLMGYQVSRRGGVVGVEVMGDRVRLSGRAVTVSAGVLYV</sequence>
<keyword evidence="2" id="KW-0413">Isomerase</keyword>
<dbReference type="Proteomes" id="UP000297890">
    <property type="component" value="Unassembled WGS sequence"/>
</dbReference>
<dbReference type="NCBIfam" id="TIGR00654">
    <property type="entry name" value="PhzF_family"/>
    <property type="match status" value="1"/>
</dbReference>
<comment type="similarity">
    <text evidence="1">Belongs to the PhzF family.</text>
</comment>
<protein>
    <submittedName>
        <fullName evidence="3">PhzF family phenazine biosynthesis protein</fullName>
    </submittedName>
</protein>
<dbReference type="GO" id="GO:0005737">
    <property type="term" value="C:cytoplasm"/>
    <property type="evidence" value="ECO:0007669"/>
    <property type="project" value="TreeGrafter"/>
</dbReference>
<keyword evidence="4" id="KW-1185">Reference proteome</keyword>
<reference evidence="3 4" key="1">
    <citation type="journal article" date="2019" name="ISME J.">
        <title>Candidatus Macondimonas diazotrophica, a novel gammaproteobacterial genus dominating crude-oil-contaminated coastal sediments.</title>
        <authorList>
            <person name="Karthikeyan S."/>
            <person name="Konstantinidis K."/>
        </authorList>
    </citation>
    <scope>NUCLEOTIDE SEQUENCE [LARGE SCALE GENOMIC DNA]</scope>
    <source>
        <strain evidence="3 4">KTK01</strain>
    </source>
</reference>
<dbReference type="Gene3D" id="3.10.310.10">
    <property type="entry name" value="Diaminopimelate Epimerase, Chain A, domain 1"/>
    <property type="match status" value="2"/>
</dbReference>
<dbReference type="OrthoDB" id="9788221at2"/>
<dbReference type="GO" id="GO:0016853">
    <property type="term" value="F:isomerase activity"/>
    <property type="evidence" value="ECO:0007669"/>
    <property type="project" value="UniProtKB-KW"/>
</dbReference>
<dbReference type="RefSeq" id="WP_135282151.1">
    <property type="nucleotide sequence ID" value="NZ_SRIO01000011.1"/>
</dbReference>
<name>A0A4Z0F7F0_9GAMM</name>
<dbReference type="PANTHER" id="PTHR13774">
    <property type="entry name" value="PHENAZINE BIOSYNTHESIS PROTEIN"/>
    <property type="match status" value="1"/>
</dbReference>
<dbReference type="Pfam" id="PF02567">
    <property type="entry name" value="PhzC-PhzF"/>
    <property type="match status" value="1"/>
</dbReference>
<accession>A0A4Z0F7F0</accession>
<comment type="caution">
    <text evidence="3">The sequence shown here is derived from an EMBL/GenBank/DDBJ whole genome shotgun (WGS) entry which is preliminary data.</text>
</comment>
<dbReference type="EMBL" id="SRIO01000011">
    <property type="protein sequence ID" value="TFZ82223.1"/>
    <property type="molecule type" value="Genomic_DNA"/>
</dbReference>